<dbReference type="CDD" id="cd00303">
    <property type="entry name" value="retropepsin_like"/>
    <property type="match status" value="1"/>
</dbReference>
<gene>
    <name evidence="1" type="ORF">CR513_27430</name>
</gene>
<keyword evidence="2" id="KW-1185">Reference proteome</keyword>
<sequence length="116" mass="13207">MVRRLMSNIVGKEAKSQIDSIFHFRCLVLGKLFFIIIDGGSSVNMASSRLMGKLGIPTLSHPKPYIEKGKIVVDRQVSLAFTIENYFDKVMCDVMTMEATHILFGKPWKFDRKVTH</sequence>
<accession>A0A371GJE5</accession>
<dbReference type="PANTHER" id="PTHR35046:SF26">
    <property type="entry name" value="RNA-DIRECTED DNA POLYMERASE"/>
    <property type="match status" value="1"/>
</dbReference>
<dbReference type="InterPro" id="IPR021109">
    <property type="entry name" value="Peptidase_aspartic_dom_sf"/>
</dbReference>
<feature type="non-terminal residue" evidence="1">
    <location>
        <position position="1"/>
    </location>
</feature>
<organism evidence="1 2">
    <name type="scientific">Mucuna pruriens</name>
    <name type="common">Velvet bean</name>
    <name type="synonym">Dolichos pruriens</name>
    <dbReference type="NCBI Taxonomy" id="157652"/>
    <lineage>
        <taxon>Eukaryota</taxon>
        <taxon>Viridiplantae</taxon>
        <taxon>Streptophyta</taxon>
        <taxon>Embryophyta</taxon>
        <taxon>Tracheophyta</taxon>
        <taxon>Spermatophyta</taxon>
        <taxon>Magnoliopsida</taxon>
        <taxon>eudicotyledons</taxon>
        <taxon>Gunneridae</taxon>
        <taxon>Pentapetalae</taxon>
        <taxon>rosids</taxon>
        <taxon>fabids</taxon>
        <taxon>Fabales</taxon>
        <taxon>Fabaceae</taxon>
        <taxon>Papilionoideae</taxon>
        <taxon>50 kb inversion clade</taxon>
        <taxon>NPAAA clade</taxon>
        <taxon>indigoferoid/millettioid clade</taxon>
        <taxon>Phaseoleae</taxon>
        <taxon>Mucuna</taxon>
    </lineage>
</organism>
<dbReference type="Proteomes" id="UP000257109">
    <property type="component" value="Unassembled WGS sequence"/>
</dbReference>
<reference evidence="1" key="1">
    <citation type="submission" date="2018-05" db="EMBL/GenBank/DDBJ databases">
        <title>Draft genome of Mucuna pruriens seed.</title>
        <authorList>
            <person name="Nnadi N.E."/>
            <person name="Vos R."/>
            <person name="Hasami M.H."/>
            <person name="Devisetty U.K."/>
            <person name="Aguiy J.C."/>
        </authorList>
    </citation>
    <scope>NUCLEOTIDE SEQUENCE [LARGE SCALE GENOMIC DNA]</scope>
    <source>
        <strain evidence="1">JCA_2017</strain>
    </source>
</reference>
<evidence type="ECO:0000313" key="1">
    <source>
        <dbReference type="EMBL" id="RDX90689.1"/>
    </source>
</evidence>
<dbReference type="OrthoDB" id="1747743at2759"/>
<dbReference type="EMBL" id="QJKJ01005318">
    <property type="protein sequence ID" value="RDX90689.1"/>
    <property type="molecule type" value="Genomic_DNA"/>
</dbReference>
<dbReference type="Gene3D" id="2.40.70.10">
    <property type="entry name" value="Acid Proteases"/>
    <property type="match status" value="1"/>
</dbReference>
<dbReference type="AlphaFoldDB" id="A0A371GJE5"/>
<evidence type="ECO:0000313" key="2">
    <source>
        <dbReference type="Proteomes" id="UP000257109"/>
    </source>
</evidence>
<proteinExistence type="predicted"/>
<name>A0A371GJE5_MUCPR</name>
<protein>
    <submittedName>
        <fullName evidence="1">Uncharacterized protein</fullName>
    </submittedName>
</protein>
<dbReference type="PANTHER" id="PTHR35046">
    <property type="entry name" value="ZINC KNUCKLE (CCHC-TYPE) FAMILY PROTEIN"/>
    <property type="match status" value="1"/>
</dbReference>
<comment type="caution">
    <text evidence="1">The sequence shown here is derived from an EMBL/GenBank/DDBJ whole genome shotgun (WGS) entry which is preliminary data.</text>
</comment>